<evidence type="ECO:0000256" key="1">
    <source>
        <dbReference type="SAM" id="Phobius"/>
    </source>
</evidence>
<proteinExistence type="predicted"/>
<organism evidence="3 4">
    <name type="scientific">Nonomuraea endophytica</name>
    <dbReference type="NCBI Taxonomy" id="714136"/>
    <lineage>
        <taxon>Bacteria</taxon>
        <taxon>Bacillati</taxon>
        <taxon>Actinomycetota</taxon>
        <taxon>Actinomycetes</taxon>
        <taxon>Streptosporangiales</taxon>
        <taxon>Streptosporangiaceae</taxon>
        <taxon>Nonomuraea</taxon>
    </lineage>
</organism>
<sequence>MNAPILTGTGVCVLAGGALALAVGLTGGYTALVGLGGAAPVLVLAALAIVALPDRLEVTRATTGDHVAAGTDLVCVITVGNAGRRPLGWTGVADRADGKEMGSVIAPPVRGGSVTVEYSVPAPRRGLLMLGPLRLERRDPLGLVVRRRTITGPAPIWVHPRVHPLRSLPVGALSDEDGDLGRRAPHGTGTFAGLREYRPGDDPRLIHWRSTARTGSLLVQERVNTHDPAATVVLDARSDVLDEAAFEEAVEVAASIVAAPVPTELVVIGEDLGKLAAMGARSPLDRLAAARRVEKGRVAEMDGHIVLITGAVSRLSAALVVRLDPAATTSTALRRAALTTISAPLAASAIQAIGRLSGERG</sequence>
<dbReference type="PANTHER" id="PTHR34351">
    <property type="entry name" value="SLR1927 PROTEIN-RELATED"/>
    <property type="match status" value="1"/>
</dbReference>
<feature type="domain" description="DUF58" evidence="2">
    <location>
        <begin position="194"/>
        <end position="256"/>
    </location>
</feature>
<accession>A0A7W7ZZJ4</accession>
<dbReference type="EMBL" id="JACHIN010000002">
    <property type="protein sequence ID" value="MBB5076747.1"/>
    <property type="molecule type" value="Genomic_DNA"/>
</dbReference>
<dbReference type="PANTHER" id="PTHR34351:SF1">
    <property type="entry name" value="SLR1927 PROTEIN"/>
    <property type="match status" value="1"/>
</dbReference>
<dbReference type="AlphaFoldDB" id="A0A7W7ZZJ4"/>
<keyword evidence="1" id="KW-1133">Transmembrane helix</keyword>
<evidence type="ECO:0000313" key="4">
    <source>
        <dbReference type="Proteomes" id="UP000568380"/>
    </source>
</evidence>
<evidence type="ECO:0000313" key="3">
    <source>
        <dbReference type="EMBL" id="MBB5076747.1"/>
    </source>
</evidence>
<comment type="caution">
    <text evidence="3">The sequence shown here is derived from an EMBL/GenBank/DDBJ whole genome shotgun (WGS) entry which is preliminary data.</text>
</comment>
<gene>
    <name evidence="3" type="ORF">HNR40_002211</name>
</gene>
<keyword evidence="1" id="KW-0472">Membrane</keyword>
<dbReference type="InterPro" id="IPR002881">
    <property type="entry name" value="DUF58"/>
</dbReference>
<reference evidence="3 4" key="1">
    <citation type="submission" date="2020-08" db="EMBL/GenBank/DDBJ databases">
        <title>Genomic Encyclopedia of Type Strains, Phase IV (KMG-IV): sequencing the most valuable type-strain genomes for metagenomic binning, comparative biology and taxonomic classification.</title>
        <authorList>
            <person name="Goeker M."/>
        </authorList>
    </citation>
    <scope>NUCLEOTIDE SEQUENCE [LARGE SCALE GENOMIC DNA]</scope>
    <source>
        <strain evidence="3 4">DSM 45385</strain>
    </source>
</reference>
<dbReference type="Pfam" id="PF01882">
    <property type="entry name" value="DUF58"/>
    <property type="match status" value="1"/>
</dbReference>
<keyword evidence="4" id="KW-1185">Reference proteome</keyword>
<feature type="transmembrane region" description="Helical" evidence="1">
    <location>
        <begin position="32"/>
        <end position="52"/>
    </location>
</feature>
<protein>
    <submittedName>
        <fullName evidence="3">Uncharacterized protein (DUF58 family)</fullName>
    </submittedName>
</protein>
<keyword evidence="1" id="KW-0812">Transmembrane</keyword>
<evidence type="ECO:0000259" key="2">
    <source>
        <dbReference type="Pfam" id="PF01882"/>
    </source>
</evidence>
<dbReference type="RefSeq" id="WP_184960311.1">
    <property type="nucleotide sequence ID" value="NZ_JACHIN010000002.1"/>
</dbReference>
<name>A0A7W7ZZJ4_9ACTN</name>
<dbReference type="Proteomes" id="UP000568380">
    <property type="component" value="Unassembled WGS sequence"/>
</dbReference>